<dbReference type="InterPro" id="IPR024960">
    <property type="entry name" value="PEMT/MFAP"/>
</dbReference>
<keyword evidence="9 12" id="KW-1133">Transmembrane helix</keyword>
<evidence type="ECO:0000256" key="3">
    <source>
        <dbReference type="ARBA" id="ARBA00005189"/>
    </source>
</evidence>
<keyword evidence="8" id="KW-0256">Endoplasmic reticulum</keyword>
<dbReference type="GO" id="GO:0000773">
    <property type="term" value="F:phosphatidyl-N-methylethanolamine N-methyltransferase activity"/>
    <property type="evidence" value="ECO:0007669"/>
    <property type="project" value="UniProtKB-EC"/>
</dbReference>
<dbReference type="OrthoDB" id="7068465at2"/>
<evidence type="ECO:0000313" key="14">
    <source>
        <dbReference type="Proteomes" id="UP000218896"/>
    </source>
</evidence>
<proteinExistence type="predicted"/>
<evidence type="ECO:0000256" key="8">
    <source>
        <dbReference type="ARBA" id="ARBA00022824"/>
    </source>
</evidence>
<sequence length="178" mass="20241">MLVVILLVSALLLSFERITYFLVSRYPEGWYRLCQRPPLAAFGGPVNALHKLFYGFKAIQGAVFLYWWMRFGDTWMPLPTAEGIALIAGLLLVGAGIFLNAAVFSRLGRTGVFYGAEIGYEVPWITGFPFSMMRHPQYLGALLCIWGLFVVMRFPHGDWFYLPLMETAFYAWGAHKEP</sequence>
<keyword evidence="6" id="KW-0949">S-adenosyl-L-methionine</keyword>
<name>A0A2A2F4X4_9GAMM</name>
<accession>A0A2A2F4X4</accession>
<feature type="transmembrane region" description="Helical" evidence="12">
    <location>
        <begin position="81"/>
        <end position="104"/>
    </location>
</feature>
<comment type="caution">
    <text evidence="13">The sequence shown here is derived from an EMBL/GenBank/DDBJ whole genome shotgun (WGS) entry which is preliminary data.</text>
</comment>
<reference evidence="13 14" key="1">
    <citation type="submission" date="2017-08" db="EMBL/GenBank/DDBJ databases">
        <title>Halovibrio sewagensis sp. nov., isolated from wastewater of high salinity.</title>
        <authorList>
            <person name="Dong X."/>
            <person name="Zhang G."/>
        </authorList>
    </citation>
    <scope>NUCLEOTIDE SEQUENCE [LARGE SCALE GENOMIC DNA]</scope>
    <source>
        <strain evidence="13 14">YL5-2</strain>
    </source>
</reference>
<protein>
    <recommendedName>
        <fullName evidence="11">phosphatidyl-N-methylethanolamine N-methyltransferase</fullName>
        <ecNumber evidence="11">2.1.1.71</ecNumber>
    </recommendedName>
</protein>
<gene>
    <name evidence="13" type="ORF">CK501_12620</name>
</gene>
<feature type="transmembrane region" description="Helical" evidence="12">
    <location>
        <begin position="138"/>
        <end position="155"/>
    </location>
</feature>
<dbReference type="PANTHER" id="PTHR15458">
    <property type="entry name" value="PHOSPHATIDYLETHANOLAMINE N-METHYLTRANSFERASE"/>
    <property type="match status" value="1"/>
</dbReference>
<evidence type="ECO:0000256" key="4">
    <source>
        <dbReference type="ARBA" id="ARBA00022603"/>
    </source>
</evidence>
<keyword evidence="7 12" id="KW-0812">Transmembrane</keyword>
<evidence type="ECO:0000256" key="5">
    <source>
        <dbReference type="ARBA" id="ARBA00022679"/>
    </source>
</evidence>
<evidence type="ECO:0000256" key="6">
    <source>
        <dbReference type="ARBA" id="ARBA00022691"/>
    </source>
</evidence>
<comment type="subcellular location">
    <subcellularLocation>
        <location evidence="1">Endoplasmic reticulum membrane</location>
        <topology evidence="1">Multi-pass membrane protein</topology>
    </subcellularLocation>
</comment>
<dbReference type="EMBL" id="NSKD01000006">
    <property type="protein sequence ID" value="PAU79645.1"/>
    <property type="molecule type" value="Genomic_DNA"/>
</dbReference>
<dbReference type="InterPro" id="IPR007318">
    <property type="entry name" value="Phopholipid_MeTrfase"/>
</dbReference>
<dbReference type="PANTHER" id="PTHR15458:SF5">
    <property type="entry name" value="PHOSPHATIDYLETHANOLAMINE N-METHYLTRANSFERASE"/>
    <property type="match status" value="1"/>
</dbReference>
<evidence type="ECO:0000256" key="12">
    <source>
        <dbReference type="SAM" id="Phobius"/>
    </source>
</evidence>
<evidence type="ECO:0000256" key="10">
    <source>
        <dbReference type="ARBA" id="ARBA00023136"/>
    </source>
</evidence>
<dbReference type="RefSeq" id="WP_095618102.1">
    <property type="nucleotide sequence ID" value="NZ_NSKD01000006.1"/>
</dbReference>
<evidence type="ECO:0000256" key="7">
    <source>
        <dbReference type="ARBA" id="ARBA00022692"/>
    </source>
</evidence>
<evidence type="ECO:0000256" key="1">
    <source>
        <dbReference type="ARBA" id="ARBA00004477"/>
    </source>
</evidence>
<organism evidence="13 14">
    <name type="scientific">Halovibrio salipaludis</name>
    <dbReference type="NCBI Taxonomy" id="2032626"/>
    <lineage>
        <taxon>Bacteria</taxon>
        <taxon>Pseudomonadati</taxon>
        <taxon>Pseudomonadota</taxon>
        <taxon>Gammaproteobacteria</taxon>
        <taxon>Oceanospirillales</taxon>
        <taxon>Halomonadaceae</taxon>
        <taxon>Halovibrio</taxon>
    </lineage>
</organism>
<evidence type="ECO:0000256" key="2">
    <source>
        <dbReference type="ARBA" id="ARBA00004969"/>
    </source>
</evidence>
<evidence type="ECO:0000256" key="9">
    <source>
        <dbReference type="ARBA" id="ARBA00022989"/>
    </source>
</evidence>
<evidence type="ECO:0000313" key="13">
    <source>
        <dbReference type="EMBL" id="PAU79645.1"/>
    </source>
</evidence>
<keyword evidence="5" id="KW-0808">Transferase</keyword>
<dbReference type="Gene3D" id="1.20.120.1630">
    <property type="match status" value="1"/>
</dbReference>
<feature type="transmembrane region" description="Helical" evidence="12">
    <location>
        <begin position="52"/>
        <end position="69"/>
    </location>
</feature>
<dbReference type="Proteomes" id="UP000218896">
    <property type="component" value="Unassembled WGS sequence"/>
</dbReference>
<keyword evidence="4" id="KW-0489">Methyltransferase</keyword>
<comment type="pathway">
    <text evidence="2">Phospholipid metabolism; phosphatidylcholine biosynthesis.</text>
</comment>
<evidence type="ECO:0000256" key="11">
    <source>
        <dbReference type="ARBA" id="ARBA00034137"/>
    </source>
</evidence>
<keyword evidence="10 12" id="KW-0472">Membrane</keyword>
<comment type="pathway">
    <text evidence="3">Lipid metabolism.</text>
</comment>
<dbReference type="GO" id="GO:0032259">
    <property type="term" value="P:methylation"/>
    <property type="evidence" value="ECO:0007669"/>
    <property type="project" value="UniProtKB-KW"/>
</dbReference>
<dbReference type="EC" id="2.1.1.71" evidence="11"/>
<dbReference type="AlphaFoldDB" id="A0A2A2F4X4"/>
<keyword evidence="14" id="KW-1185">Reference proteome</keyword>
<dbReference type="GO" id="GO:0006656">
    <property type="term" value="P:phosphatidylcholine biosynthetic process"/>
    <property type="evidence" value="ECO:0007669"/>
    <property type="project" value="InterPro"/>
</dbReference>
<dbReference type="Pfam" id="PF04191">
    <property type="entry name" value="PEMT"/>
    <property type="match status" value="1"/>
</dbReference>